<evidence type="ECO:0000256" key="6">
    <source>
        <dbReference type="ARBA" id="ARBA00023242"/>
    </source>
</evidence>
<feature type="domain" description="Zn(2)-C6 fungal-type" evidence="8">
    <location>
        <begin position="15"/>
        <end position="46"/>
    </location>
</feature>
<dbReference type="Gene3D" id="4.10.240.10">
    <property type="entry name" value="Zn(2)-C6 fungal-type DNA-binding domain"/>
    <property type="match status" value="1"/>
</dbReference>
<dbReference type="GO" id="GO:0001228">
    <property type="term" value="F:DNA-binding transcription activator activity, RNA polymerase II-specific"/>
    <property type="evidence" value="ECO:0007669"/>
    <property type="project" value="TreeGrafter"/>
</dbReference>
<dbReference type="InterPro" id="IPR001138">
    <property type="entry name" value="Zn2Cys6_DnaBD"/>
</dbReference>
<gene>
    <name evidence="9" type="ORF">N0V83_001148</name>
</gene>
<keyword evidence="4" id="KW-0238">DNA-binding</keyword>
<keyword evidence="10" id="KW-1185">Reference proteome</keyword>
<evidence type="ECO:0000259" key="8">
    <source>
        <dbReference type="PROSITE" id="PS50048"/>
    </source>
</evidence>
<dbReference type="Proteomes" id="UP001140560">
    <property type="component" value="Unassembled WGS sequence"/>
</dbReference>
<dbReference type="EMBL" id="JAPEUY010000002">
    <property type="protein sequence ID" value="KAJ4375870.1"/>
    <property type="molecule type" value="Genomic_DNA"/>
</dbReference>
<dbReference type="InterPro" id="IPR007219">
    <property type="entry name" value="XnlR_reg_dom"/>
</dbReference>
<dbReference type="InterPro" id="IPR051430">
    <property type="entry name" value="Fungal_TF_Env_Response"/>
</dbReference>
<dbReference type="SMART" id="SM00066">
    <property type="entry name" value="GAL4"/>
    <property type="match status" value="1"/>
</dbReference>
<dbReference type="PROSITE" id="PS00463">
    <property type="entry name" value="ZN2_CY6_FUNGAL_1"/>
    <property type="match status" value="1"/>
</dbReference>
<dbReference type="GO" id="GO:0000978">
    <property type="term" value="F:RNA polymerase II cis-regulatory region sequence-specific DNA binding"/>
    <property type="evidence" value="ECO:0007669"/>
    <property type="project" value="TreeGrafter"/>
</dbReference>
<keyword evidence="5" id="KW-0804">Transcription</keyword>
<evidence type="ECO:0000256" key="3">
    <source>
        <dbReference type="ARBA" id="ARBA00023015"/>
    </source>
</evidence>
<keyword evidence="6" id="KW-0539">Nucleus</keyword>
<dbReference type="GO" id="GO:0005634">
    <property type="term" value="C:nucleus"/>
    <property type="evidence" value="ECO:0007669"/>
    <property type="project" value="TreeGrafter"/>
</dbReference>
<evidence type="ECO:0000256" key="1">
    <source>
        <dbReference type="ARBA" id="ARBA00022723"/>
    </source>
</evidence>
<comment type="caution">
    <text evidence="9">The sequence shown here is derived from an EMBL/GenBank/DDBJ whole genome shotgun (WGS) entry which is preliminary data.</text>
</comment>
<dbReference type="AlphaFoldDB" id="A0A9W8YER0"/>
<dbReference type="SMART" id="SM00906">
    <property type="entry name" value="Fungal_trans"/>
    <property type="match status" value="1"/>
</dbReference>
<protein>
    <recommendedName>
        <fullName evidence="8">Zn(2)-C6 fungal-type domain-containing protein</fullName>
    </recommendedName>
</protein>
<accession>A0A9W8YER0</accession>
<sequence>MDDATSRKRPRPVVSCLRCRDKKLKCDRTAPCENCVKASTANTCTYNRTGISLAKQNGEHSTPAPNGIVPTNSLEELQLRLAKVEELLGFLDVKESINDMANDEQLQAAAKQVKFLQDKSHTKIASPDSINDSDFSLALLKLREFLPPKAYCDRLVSIYFRYFERTMRVLHIPTFMRQYDQIWLNSNPEICSSSSIIPQLTAVMTMAYHMDDAVPENEDQTHRTYLKGASIDLIQAWLDELGRKQRTELPTLQVDVLLLLSRSLRHLYPEKLWSSTGALVRSAMVMGLHTDPIGVPGITAYQVEMRRRLWATILEMDLQASMTAGMPLVVPKLDSYNLVPANLNDSDFDELSAKLPTSRPLSTQTDNLFQVCLATSLPQRLQALSLVQRSAPNLEEAIELGRKVEECLSRKPSVLSLHNNGTAPADGGSLLHRVLLDLYLRRPLLCLYKPLLLGEQQDHVAFTEIQKHCLGSSLVILSYQELYTTQALGAVTGNPLPQQDFFYRCCKTDMLWAALTVCQHIKLLRQAAAVDQPLDRQIGHDDTTLVRTVESTIDCLIDRIGRKSSDLKDIVFLSLALQSVQLSESAPGRSNTLRQSSKRTLAACRERLLQPMVIHDQSQSAPPTKRQKISTTSMPNTITPPISNPTLTPTSMSDLQFPMDLPENAEQWFGDLPDLAVEFTNFQADMYNPNDAFNFGITQDWNWEHMWQ</sequence>
<proteinExistence type="predicted"/>
<name>A0A9W8YER0_9PLEO</name>
<dbReference type="SUPFAM" id="SSF57701">
    <property type="entry name" value="Zn2/Cys6 DNA-binding domain"/>
    <property type="match status" value="1"/>
</dbReference>
<reference evidence="9" key="1">
    <citation type="submission" date="2022-10" db="EMBL/GenBank/DDBJ databases">
        <title>Tapping the CABI collections for fungal endophytes: first genome assemblies for Collariella, Neodidymelliopsis, Ascochyta clinopodiicola, Didymella pomorum, Didymosphaeria variabile, Neocosmospora piperis and Neocucurbitaria cava.</title>
        <authorList>
            <person name="Hill R."/>
        </authorList>
    </citation>
    <scope>NUCLEOTIDE SEQUENCE</scope>
    <source>
        <strain evidence="9">IMI 356814</strain>
    </source>
</reference>
<dbReference type="CDD" id="cd12148">
    <property type="entry name" value="fungal_TF_MHR"/>
    <property type="match status" value="1"/>
</dbReference>
<dbReference type="OrthoDB" id="5414787at2759"/>
<dbReference type="Pfam" id="PF04082">
    <property type="entry name" value="Fungal_trans"/>
    <property type="match status" value="1"/>
</dbReference>
<keyword evidence="2" id="KW-0862">Zinc</keyword>
<evidence type="ECO:0000256" key="4">
    <source>
        <dbReference type="ARBA" id="ARBA00023125"/>
    </source>
</evidence>
<dbReference type="PANTHER" id="PTHR31944:SF131">
    <property type="entry name" value="HEME-RESPONSIVE ZINC FINGER TRANSCRIPTION FACTOR HAP1"/>
    <property type="match status" value="1"/>
</dbReference>
<evidence type="ECO:0000256" key="5">
    <source>
        <dbReference type="ARBA" id="ARBA00023163"/>
    </source>
</evidence>
<keyword evidence="1" id="KW-0479">Metal-binding</keyword>
<dbReference type="InterPro" id="IPR036864">
    <property type="entry name" value="Zn2-C6_fun-type_DNA-bd_sf"/>
</dbReference>
<feature type="region of interest" description="Disordered" evidence="7">
    <location>
        <begin position="616"/>
        <end position="645"/>
    </location>
</feature>
<evidence type="ECO:0000313" key="10">
    <source>
        <dbReference type="Proteomes" id="UP001140560"/>
    </source>
</evidence>
<evidence type="ECO:0000256" key="2">
    <source>
        <dbReference type="ARBA" id="ARBA00022833"/>
    </source>
</evidence>
<dbReference type="GO" id="GO:0008270">
    <property type="term" value="F:zinc ion binding"/>
    <property type="evidence" value="ECO:0007669"/>
    <property type="project" value="InterPro"/>
</dbReference>
<feature type="compositionally biased region" description="Low complexity" evidence="7">
    <location>
        <begin position="635"/>
        <end position="645"/>
    </location>
</feature>
<dbReference type="CDD" id="cd00067">
    <property type="entry name" value="GAL4"/>
    <property type="match status" value="1"/>
</dbReference>
<dbReference type="Pfam" id="PF00172">
    <property type="entry name" value="Zn_clus"/>
    <property type="match status" value="1"/>
</dbReference>
<dbReference type="PANTHER" id="PTHR31944">
    <property type="entry name" value="HEME-RESPONSIVE ZINC FINGER TRANSCRIPTION FACTOR HAP1"/>
    <property type="match status" value="1"/>
</dbReference>
<evidence type="ECO:0000313" key="9">
    <source>
        <dbReference type="EMBL" id="KAJ4375870.1"/>
    </source>
</evidence>
<dbReference type="GO" id="GO:0006351">
    <property type="term" value="P:DNA-templated transcription"/>
    <property type="evidence" value="ECO:0007669"/>
    <property type="project" value="InterPro"/>
</dbReference>
<evidence type="ECO:0000256" key="7">
    <source>
        <dbReference type="SAM" id="MobiDB-lite"/>
    </source>
</evidence>
<dbReference type="PROSITE" id="PS50048">
    <property type="entry name" value="ZN2_CY6_FUNGAL_2"/>
    <property type="match status" value="1"/>
</dbReference>
<organism evidence="9 10">
    <name type="scientific">Neocucurbitaria cava</name>
    <dbReference type="NCBI Taxonomy" id="798079"/>
    <lineage>
        <taxon>Eukaryota</taxon>
        <taxon>Fungi</taxon>
        <taxon>Dikarya</taxon>
        <taxon>Ascomycota</taxon>
        <taxon>Pezizomycotina</taxon>
        <taxon>Dothideomycetes</taxon>
        <taxon>Pleosporomycetidae</taxon>
        <taxon>Pleosporales</taxon>
        <taxon>Pleosporineae</taxon>
        <taxon>Cucurbitariaceae</taxon>
        <taxon>Neocucurbitaria</taxon>
    </lineage>
</organism>
<keyword evidence="3" id="KW-0805">Transcription regulation</keyword>